<accession>A0A419HWE1</accession>
<sequence>MEQNPFAPASGEAGRSYHGLHDGRFAKLWPQAGPPAPAAVLAHEAFRAMVLSEPYPCLVSRGVLRRGDYRFGAYAALGSAEAAQAAAADLWQFIHDFPIRADHFASFVASFDGPICADEAQFEQVLWSHLQLMHDADREHHEWNSGVGSDPNAKGFSFSFSGRAFFVVGMHPASSRWARRGARPTLVFNAHEQFDILRETGRMAPITGAIRARDREMQGHENPALRYFDGDHPETVMYSGRLPEDGWKCPLHIAPGAPVNP</sequence>
<dbReference type="NCBIfam" id="NF041366">
    <property type="entry name" value="GntA_guanitoxin"/>
    <property type="match status" value="1"/>
</dbReference>
<dbReference type="OrthoDB" id="283514at2"/>
<organism evidence="1 2">
    <name type="scientific">Amycolatopsis panacis</name>
    <dbReference type="NCBI Taxonomy" id="2340917"/>
    <lineage>
        <taxon>Bacteria</taxon>
        <taxon>Bacillati</taxon>
        <taxon>Actinomycetota</taxon>
        <taxon>Actinomycetes</taxon>
        <taxon>Pseudonocardiales</taxon>
        <taxon>Pseudonocardiaceae</taxon>
        <taxon>Amycolatopsis</taxon>
    </lineage>
</organism>
<reference evidence="1 2" key="1">
    <citation type="submission" date="2018-09" db="EMBL/GenBank/DDBJ databases">
        <title>YIM PH 21725 draft genome.</title>
        <authorList>
            <person name="Miao C."/>
        </authorList>
    </citation>
    <scope>NUCLEOTIDE SEQUENCE [LARGE SCALE GENOMIC DNA]</scope>
    <source>
        <strain evidence="2">YIM PH21725</strain>
    </source>
</reference>
<gene>
    <name evidence="1" type="ORF">D5S19_23320</name>
</gene>
<dbReference type="AlphaFoldDB" id="A0A419HWE1"/>
<dbReference type="Proteomes" id="UP000285112">
    <property type="component" value="Unassembled WGS sequence"/>
</dbReference>
<dbReference type="InterPro" id="IPR014988">
    <property type="entry name" value="Uncharacterised_YqcI/YcgG"/>
</dbReference>
<name>A0A419HWE1_9PSEU</name>
<protein>
    <submittedName>
        <fullName evidence="1">YqcI/YcgG family protein</fullName>
    </submittedName>
</protein>
<evidence type="ECO:0000313" key="2">
    <source>
        <dbReference type="Proteomes" id="UP000285112"/>
    </source>
</evidence>
<dbReference type="PANTHER" id="PTHR40045">
    <property type="entry name" value="YCGG FAMILY PROTEIN"/>
    <property type="match status" value="1"/>
</dbReference>
<proteinExistence type="predicted"/>
<comment type="caution">
    <text evidence="1">The sequence shown here is derived from an EMBL/GenBank/DDBJ whole genome shotgun (WGS) entry which is preliminary data.</text>
</comment>
<dbReference type="EMBL" id="QZFV01000109">
    <property type="protein sequence ID" value="RJQ81314.1"/>
    <property type="molecule type" value="Genomic_DNA"/>
</dbReference>
<dbReference type="PANTHER" id="PTHR40045:SF1">
    <property type="entry name" value="YQCI_YCGG FAMILY PROTEIN"/>
    <property type="match status" value="1"/>
</dbReference>
<evidence type="ECO:0000313" key="1">
    <source>
        <dbReference type="EMBL" id="RJQ81314.1"/>
    </source>
</evidence>
<keyword evidence="2" id="KW-1185">Reference proteome</keyword>
<dbReference type="RefSeq" id="WP_120025539.1">
    <property type="nucleotide sequence ID" value="NZ_QZFV01000109.1"/>
</dbReference>
<dbReference type="Pfam" id="PF08892">
    <property type="entry name" value="YqcI_YcgG"/>
    <property type="match status" value="1"/>
</dbReference>